<dbReference type="Pfam" id="PF07687">
    <property type="entry name" value="M20_dimer"/>
    <property type="match status" value="1"/>
</dbReference>
<dbReference type="EMBL" id="JAWSTH010000067">
    <property type="protein sequence ID" value="MDW5596850.1"/>
    <property type="molecule type" value="Genomic_DNA"/>
</dbReference>
<dbReference type="InterPro" id="IPR011650">
    <property type="entry name" value="Peptidase_M20_dimer"/>
</dbReference>
<protein>
    <submittedName>
        <fullName evidence="2">M20/M25/M40 family metallo-hydrolase</fullName>
    </submittedName>
</protein>
<dbReference type="Gene3D" id="3.40.630.10">
    <property type="entry name" value="Zn peptidases"/>
    <property type="match status" value="1"/>
</dbReference>
<dbReference type="InterPro" id="IPR050072">
    <property type="entry name" value="Peptidase_M20A"/>
</dbReference>
<evidence type="ECO:0000313" key="3">
    <source>
        <dbReference type="Proteomes" id="UP001284601"/>
    </source>
</evidence>
<dbReference type="SUPFAM" id="SSF53187">
    <property type="entry name" value="Zn-dependent exopeptidases"/>
    <property type="match status" value="1"/>
</dbReference>
<name>A0ABU4HUD1_9ACTN</name>
<dbReference type="Gene3D" id="3.30.70.360">
    <property type="match status" value="1"/>
</dbReference>
<comment type="caution">
    <text evidence="2">The sequence shown here is derived from an EMBL/GenBank/DDBJ whole genome shotgun (WGS) entry which is preliminary data.</text>
</comment>
<dbReference type="Proteomes" id="UP001284601">
    <property type="component" value="Unassembled WGS sequence"/>
</dbReference>
<reference evidence="2 3" key="2">
    <citation type="submission" date="2023-10" db="EMBL/GenBank/DDBJ databases">
        <authorList>
            <person name="Han X.F."/>
        </authorList>
    </citation>
    <scope>NUCLEOTIDE SEQUENCE [LARGE SCALE GENOMIC DNA]</scope>
    <source>
        <strain evidence="2 3">KCTC 39840</strain>
    </source>
</reference>
<evidence type="ECO:0000259" key="1">
    <source>
        <dbReference type="Pfam" id="PF07687"/>
    </source>
</evidence>
<dbReference type="InterPro" id="IPR002933">
    <property type="entry name" value="Peptidase_M20"/>
</dbReference>
<sequence>MTRETVEARVRAAVEAHAEEAFALLEQLVAIDSTNPDFPGIDRAAALGGEGRCTALLGRRYGELGLRCETVASDPERPNLVAVLEGSGGGRSLILNGHVDTVPPVRRETWAMADPWTPERRDGRLYGLGATDMKSGVTAAWLAVRALREAGVALAGDLLVQCVVGEEQMQHTLGTSAVLDAGFDGRRPASGGDAEPAVGAIVLEPSSSPRPLSLSTTSAGNWVFRVTVRGRATHAGNRASAIRAGGEGAALGVNAVEKGLLLVRALLELEQEWGQTRSHPAFAPGFFAINPGSFHADAGTPSPAYLADRAEFDVLAWYPPDADPEAVRGELEQHLQVAAELDPWLRVNPPAVEWLGNWPPASTAWEEPHVQALARAHERVTGDAVAAPSAANPSGFPAVTDASFLEAAGIPTVVYGPGDLRRAHAADEHVALAEIVTCAAAVALAAIDFCGLAGDDAAAGAEGAR</sequence>
<accession>A0ABU4HUD1</accession>
<dbReference type="Pfam" id="PF01546">
    <property type="entry name" value="Peptidase_M20"/>
    <property type="match status" value="1"/>
</dbReference>
<dbReference type="PANTHER" id="PTHR43808:SF25">
    <property type="entry name" value="PEPTIDASE M20 DIMERISATION DOMAIN-CONTAINING PROTEIN"/>
    <property type="match status" value="1"/>
</dbReference>
<gene>
    <name evidence="2" type="ORF">R7226_21060</name>
</gene>
<organism evidence="2 3">
    <name type="scientific">Conexibacter stalactiti</name>
    <dbReference type="NCBI Taxonomy" id="1940611"/>
    <lineage>
        <taxon>Bacteria</taxon>
        <taxon>Bacillati</taxon>
        <taxon>Actinomycetota</taxon>
        <taxon>Thermoleophilia</taxon>
        <taxon>Solirubrobacterales</taxon>
        <taxon>Conexibacteraceae</taxon>
        <taxon>Conexibacter</taxon>
    </lineage>
</organism>
<dbReference type="PANTHER" id="PTHR43808">
    <property type="entry name" value="ACETYLORNITHINE DEACETYLASE"/>
    <property type="match status" value="1"/>
</dbReference>
<evidence type="ECO:0000313" key="2">
    <source>
        <dbReference type="EMBL" id="MDW5596850.1"/>
    </source>
</evidence>
<feature type="domain" description="Peptidase M20 dimerisation" evidence="1">
    <location>
        <begin position="220"/>
        <end position="339"/>
    </location>
</feature>
<reference evidence="3" key="1">
    <citation type="submission" date="2023-07" db="EMBL/GenBank/DDBJ databases">
        <title>Conexibacter stalactiti sp. nov., isolated from stalactites in a lava cave and emended description of the genus Conexibacter.</title>
        <authorList>
            <person name="Lee S.D."/>
        </authorList>
    </citation>
    <scope>NUCLEOTIDE SEQUENCE [LARGE SCALE GENOMIC DNA]</scope>
    <source>
        <strain evidence="3">KCTC 39840</strain>
    </source>
</reference>
<dbReference type="RefSeq" id="WP_318599287.1">
    <property type="nucleotide sequence ID" value="NZ_JAWSTH010000067.1"/>
</dbReference>
<keyword evidence="3" id="KW-1185">Reference proteome</keyword>
<proteinExistence type="predicted"/>